<feature type="domain" description="4-oxalocrotonate tautomerase-like" evidence="3">
    <location>
        <begin position="2"/>
        <end position="60"/>
    </location>
</feature>
<dbReference type="PANTHER" id="PTHR35530:SF1">
    <property type="entry name" value="2-HYDROXYMUCONATE TAUTOMERASE"/>
    <property type="match status" value="1"/>
</dbReference>
<organism evidence="4 5">
    <name type="scientific">Streptococcus moroccensis</name>
    <dbReference type="NCBI Taxonomy" id="1451356"/>
    <lineage>
        <taxon>Bacteria</taxon>
        <taxon>Bacillati</taxon>
        <taxon>Bacillota</taxon>
        <taxon>Bacilli</taxon>
        <taxon>Lactobacillales</taxon>
        <taxon>Streptococcaceae</taxon>
        <taxon>Streptococcus</taxon>
    </lineage>
</organism>
<evidence type="ECO:0000313" key="5">
    <source>
        <dbReference type="Proteomes" id="UP001223079"/>
    </source>
</evidence>
<dbReference type="EC" id="5.3.2.6" evidence="4"/>
<dbReference type="Gene3D" id="3.30.429.10">
    <property type="entry name" value="Macrophage Migration Inhibitory Factor"/>
    <property type="match status" value="1"/>
</dbReference>
<dbReference type="GO" id="GO:0016853">
    <property type="term" value="F:isomerase activity"/>
    <property type="evidence" value="ECO:0007669"/>
    <property type="project" value="UniProtKB-KW"/>
</dbReference>
<keyword evidence="5" id="KW-1185">Reference proteome</keyword>
<dbReference type="SUPFAM" id="SSF55331">
    <property type="entry name" value="Tautomerase/MIF"/>
    <property type="match status" value="1"/>
</dbReference>
<evidence type="ECO:0000256" key="1">
    <source>
        <dbReference type="ARBA" id="ARBA00006723"/>
    </source>
</evidence>
<dbReference type="RefSeq" id="WP_307120947.1">
    <property type="nucleotide sequence ID" value="NZ_JAUSTM010000002.1"/>
</dbReference>
<dbReference type="Proteomes" id="UP001223079">
    <property type="component" value="Unassembled WGS sequence"/>
</dbReference>
<dbReference type="InterPro" id="IPR014347">
    <property type="entry name" value="Tautomerase/MIF_sf"/>
</dbReference>
<sequence>MPFVKIDLFEGRTDDQKIALAQEVTEVVMKHTGASKEAVHVFINDLKEGTYFPQGEMKRKG</sequence>
<dbReference type="NCBIfam" id="NF002622">
    <property type="entry name" value="PRK02289.1"/>
    <property type="match status" value="1"/>
</dbReference>
<keyword evidence="2 4" id="KW-0413">Isomerase</keyword>
<gene>
    <name evidence="4" type="ORF">J2S23_000247</name>
</gene>
<evidence type="ECO:0000256" key="2">
    <source>
        <dbReference type="ARBA" id="ARBA00023235"/>
    </source>
</evidence>
<dbReference type="EMBL" id="JAUSTM010000002">
    <property type="protein sequence ID" value="MDQ0221715.1"/>
    <property type="molecule type" value="Genomic_DNA"/>
</dbReference>
<protein>
    <submittedName>
        <fullName evidence="4">4-oxalocrotonate tautomerase</fullName>
        <ecNumber evidence="4">5.3.2.6</ecNumber>
    </submittedName>
</protein>
<dbReference type="Pfam" id="PF01361">
    <property type="entry name" value="Tautomerase"/>
    <property type="match status" value="1"/>
</dbReference>
<comment type="similarity">
    <text evidence="1">Belongs to the 4-oxalocrotonate tautomerase family.</text>
</comment>
<comment type="caution">
    <text evidence="4">The sequence shown here is derived from an EMBL/GenBank/DDBJ whole genome shotgun (WGS) entry which is preliminary data.</text>
</comment>
<accession>A0ABT9YPM9</accession>
<proteinExistence type="inferred from homology"/>
<dbReference type="PANTHER" id="PTHR35530">
    <property type="entry name" value="TAUTOMERASE-RELATED"/>
    <property type="match status" value="1"/>
</dbReference>
<reference evidence="4 5" key="1">
    <citation type="submission" date="2023-07" db="EMBL/GenBank/DDBJ databases">
        <title>Genomic Encyclopedia of Type Strains, Phase IV (KMG-IV): sequencing the most valuable type-strain genomes for metagenomic binning, comparative biology and taxonomic classification.</title>
        <authorList>
            <person name="Goeker M."/>
        </authorList>
    </citation>
    <scope>NUCLEOTIDE SEQUENCE [LARGE SCALE GENOMIC DNA]</scope>
    <source>
        <strain evidence="4 5">DSM 105143</strain>
    </source>
</reference>
<evidence type="ECO:0000259" key="3">
    <source>
        <dbReference type="Pfam" id="PF01361"/>
    </source>
</evidence>
<name>A0ABT9YPM9_9STRE</name>
<dbReference type="NCBIfam" id="NF002571">
    <property type="entry name" value="PRK02220.1"/>
    <property type="match status" value="1"/>
</dbReference>
<evidence type="ECO:0000313" key="4">
    <source>
        <dbReference type="EMBL" id="MDQ0221715.1"/>
    </source>
</evidence>
<dbReference type="InterPro" id="IPR004370">
    <property type="entry name" value="4-OT-like_dom"/>
</dbReference>